<gene>
    <name evidence="1" type="ORF">TRAPUB_13578</name>
</gene>
<comment type="caution">
    <text evidence="1">The sequence shown here is derived from an EMBL/GenBank/DDBJ whole genome shotgun (WGS) entry which is preliminary data.</text>
</comment>
<protein>
    <submittedName>
        <fullName evidence="1">Uncharacterized protein</fullName>
    </submittedName>
</protein>
<organism evidence="1 2">
    <name type="scientific">Trametes pubescens</name>
    <name type="common">White-rot fungus</name>
    <dbReference type="NCBI Taxonomy" id="154538"/>
    <lineage>
        <taxon>Eukaryota</taxon>
        <taxon>Fungi</taxon>
        <taxon>Dikarya</taxon>
        <taxon>Basidiomycota</taxon>
        <taxon>Agaricomycotina</taxon>
        <taxon>Agaricomycetes</taxon>
        <taxon>Polyporales</taxon>
        <taxon>Polyporaceae</taxon>
        <taxon>Trametes</taxon>
    </lineage>
</organism>
<keyword evidence="2" id="KW-1185">Reference proteome</keyword>
<evidence type="ECO:0000313" key="1">
    <source>
        <dbReference type="EMBL" id="OJT09941.1"/>
    </source>
</evidence>
<dbReference type="Proteomes" id="UP000184267">
    <property type="component" value="Unassembled WGS sequence"/>
</dbReference>
<evidence type="ECO:0000313" key="2">
    <source>
        <dbReference type="Proteomes" id="UP000184267"/>
    </source>
</evidence>
<accession>A0A1M2VQQ6</accession>
<sequence length="51" mass="6175">MVAREKQALQEEEERRARLDQFIDFWHDLALSQQKQLQEFQSQLALSRLSE</sequence>
<dbReference type="AlphaFoldDB" id="A0A1M2VQQ6"/>
<reference evidence="1 2" key="1">
    <citation type="submission" date="2016-10" db="EMBL/GenBank/DDBJ databases">
        <title>Genome sequence of the basidiomycete white-rot fungus Trametes pubescens.</title>
        <authorList>
            <person name="Makela M.R."/>
            <person name="Granchi Z."/>
            <person name="Peng M."/>
            <person name="De Vries R.P."/>
            <person name="Grigoriev I."/>
            <person name="Riley R."/>
            <person name="Hilden K."/>
        </authorList>
    </citation>
    <scope>NUCLEOTIDE SEQUENCE [LARGE SCALE GENOMIC DNA]</scope>
    <source>
        <strain evidence="1 2">FBCC735</strain>
    </source>
</reference>
<name>A0A1M2VQQ6_TRAPU</name>
<proteinExistence type="predicted"/>
<dbReference type="EMBL" id="MNAD01000861">
    <property type="protein sequence ID" value="OJT09941.1"/>
    <property type="molecule type" value="Genomic_DNA"/>
</dbReference>